<feature type="compositionally biased region" description="Basic residues" evidence="1">
    <location>
        <begin position="304"/>
        <end position="316"/>
    </location>
</feature>
<accession>G7E7Q0</accession>
<dbReference type="RefSeq" id="XP_014567025.1">
    <property type="nucleotide sequence ID" value="XM_014711539.1"/>
</dbReference>
<reference evidence="2 3" key="2">
    <citation type="journal article" date="2012" name="Open Biol.">
        <title>Characteristics of nucleosomes and linker DNA regions on the genome of the basidiomycete Mixia osmundae revealed by mono- and dinucleosome mapping.</title>
        <authorList>
            <person name="Nishida H."/>
            <person name="Kondo S."/>
            <person name="Matsumoto T."/>
            <person name="Suzuki Y."/>
            <person name="Yoshikawa H."/>
            <person name="Taylor T.D."/>
            <person name="Sugiyama J."/>
        </authorList>
    </citation>
    <scope>NUCLEOTIDE SEQUENCE [LARGE SCALE GENOMIC DNA]</scope>
    <source>
        <strain evidence="3">CBS 9802 / IAM 14324 / JCM 22182 / KY 12970</strain>
    </source>
</reference>
<keyword evidence="3" id="KW-1185">Reference proteome</keyword>
<evidence type="ECO:0000256" key="1">
    <source>
        <dbReference type="SAM" id="MobiDB-lite"/>
    </source>
</evidence>
<dbReference type="AlphaFoldDB" id="G7E7Q0"/>
<feature type="compositionally biased region" description="Low complexity" evidence="1">
    <location>
        <begin position="376"/>
        <end position="389"/>
    </location>
</feature>
<proteinExistence type="predicted"/>
<gene>
    <name evidence="2" type="primary">Mo05548</name>
    <name evidence="2" type="ORF">E5Q_05548</name>
</gene>
<dbReference type="Gene3D" id="3.30.530.20">
    <property type="match status" value="1"/>
</dbReference>
<feature type="region of interest" description="Disordered" evidence="1">
    <location>
        <begin position="95"/>
        <end position="117"/>
    </location>
</feature>
<name>G7E7Q0_MIXOS</name>
<feature type="region of interest" description="Disordered" evidence="1">
    <location>
        <begin position="340"/>
        <end position="389"/>
    </location>
</feature>
<organism evidence="2 3">
    <name type="scientific">Mixia osmundae (strain CBS 9802 / IAM 14324 / JCM 22182 / KY 12970)</name>
    <dbReference type="NCBI Taxonomy" id="764103"/>
    <lineage>
        <taxon>Eukaryota</taxon>
        <taxon>Fungi</taxon>
        <taxon>Dikarya</taxon>
        <taxon>Basidiomycota</taxon>
        <taxon>Pucciniomycotina</taxon>
        <taxon>Mixiomycetes</taxon>
        <taxon>Mixiales</taxon>
        <taxon>Mixiaceae</taxon>
        <taxon>Mixia</taxon>
    </lineage>
</organism>
<protein>
    <recommendedName>
        <fullName evidence="4">START domain-containing protein</fullName>
    </recommendedName>
</protein>
<feature type="region of interest" description="Disordered" evidence="1">
    <location>
        <begin position="280"/>
        <end position="326"/>
    </location>
</feature>
<dbReference type="InterPro" id="IPR023393">
    <property type="entry name" value="START-like_dom_sf"/>
</dbReference>
<evidence type="ECO:0008006" key="4">
    <source>
        <dbReference type="Google" id="ProtNLM"/>
    </source>
</evidence>
<dbReference type="HOGENOM" id="CLU_611220_0_0_1"/>
<dbReference type="Proteomes" id="UP000009131">
    <property type="component" value="Unassembled WGS sequence"/>
</dbReference>
<evidence type="ECO:0000313" key="3">
    <source>
        <dbReference type="Proteomes" id="UP000009131"/>
    </source>
</evidence>
<reference evidence="2 3" key="1">
    <citation type="journal article" date="2011" name="J. Gen. Appl. Microbiol.">
        <title>Draft genome sequencing of the enigmatic basidiomycete Mixia osmundae.</title>
        <authorList>
            <person name="Nishida H."/>
            <person name="Nagatsuka Y."/>
            <person name="Sugiyama J."/>
        </authorList>
    </citation>
    <scope>NUCLEOTIDE SEQUENCE [LARGE SCALE GENOMIC DNA]</scope>
    <source>
        <strain evidence="3">CBS 9802 / IAM 14324 / JCM 22182 / KY 12970</strain>
    </source>
</reference>
<dbReference type="STRING" id="764103.G7E7Q0"/>
<dbReference type="EMBL" id="BABT02000165">
    <property type="protein sequence ID" value="GAA98860.1"/>
    <property type="molecule type" value="Genomic_DNA"/>
</dbReference>
<evidence type="ECO:0000313" key="2">
    <source>
        <dbReference type="EMBL" id="GAA98860.1"/>
    </source>
</evidence>
<dbReference type="InParanoid" id="G7E7Q0"/>
<sequence length="448" mass="47002">MYIKESSKGGLPAIKVTEDIPVGRDGLTTEGVLATLLSVSARRIWDPRFDSQELISSDKGLDEASYTETLLGLYGHLGARQVAVSKGIDRAEPGSDNGEITLISTGTSSKSRGGTEGKLDVSGWQLTPDGDAILVTHVVKLDYKDRNMPKFVSKVLTAAHGGAPKFLAEYISKNGPAPMFVRWEAGEAAYVTDRGDPREGQVKYTIAKSGEKGSGEQKAWFQWPSQAFGHGISFEIKPSGAAQVAKVGGYDNIVQFTWNTSDFDKSGCTVAIEPANLKRSSDVEVNGEKVTQTADAPSGGAAKKSSKPTSTKKKSSRSKDVEEGVAAGAGAAAAGAGAAAVASKRSRRQRSSSDESSNLPPAIKNSSGSKREKASESPSAPAAAPATNGSSSGFILAPSLVEKTPEGQKLVRHDAMLILSDSHYYSRSQVYSGLGVGALVYAITKLVL</sequence>
<comment type="caution">
    <text evidence="2">The sequence shown here is derived from an EMBL/GenBank/DDBJ whole genome shotgun (WGS) entry which is preliminary data.</text>
</comment>